<gene>
    <name evidence="2" type="ORF">CHGG_03729</name>
</gene>
<dbReference type="SUPFAM" id="SSF51735">
    <property type="entry name" value="NAD(P)-binding Rossmann-fold domains"/>
    <property type="match status" value="1"/>
</dbReference>
<organism evidence="2 3">
    <name type="scientific">Chaetomium globosum (strain ATCC 6205 / CBS 148.51 / DSM 1962 / NBRC 6347 / NRRL 1970)</name>
    <name type="common">Soil fungus</name>
    <dbReference type="NCBI Taxonomy" id="306901"/>
    <lineage>
        <taxon>Eukaryota</taxon>
        <taxon>Fungi</taxon>
        <taxon>Dikarya</taxon>
        <taxon>Ascomycota</taxon>
        <taxon>Pezizomycotina</taxon>
        <taxon>Sordariomycetes</taxon>
        <taxon>Sordariomycetidae</taxon>
        <taxon>Sordariales</taxon>
        <taxon>Chaetomiaceae</taxon>
        <taxon>Chaetomium</taxon>
    </lineage>
</organism>
<dbReference type="eggNOG" id="ENOG502T5M4">
    <property type="taxonomic scope" value="Eukaryota"/>
</dbReference>
<dbReference type="EMBL" id="CH408032">
    <property type="protein sequence ID" value="EAQ87110.1"/>
    <property type="molecule type" value="Genomic_DNA"/>
</dbReference>
<evidence type="ECO:0008006" key="4">
    <source>
        <dbReference type="Google" id="ProtNLM"/>
    </source>
</evidence>
<dbReference type="AlphaFoldDB" id="Q2H3B7"/>
<protein>
    <recommendedName>
        <fullName evidence="4">NmrA-like domain-containing protein</fullName>
    </recommendedName>
</protein>
<accession>Q2H3B7</accession>
<evidence type="ECO:0000313" key="2">
    <source>
        <dbReference type="EMBL" id="EAQ87110.1"/>
    </source>
</evidence>
<dbReference type="InParanoid" id="Q2H3B7"/>
<dbReference type="Proteomes" id="UP000001056">
    <property type="component" value="Unassembled WGS sequence"/>
</dbReference>
<evidence type="ECO:0000256" key="1">
    <source>
        <dbReference type="SAM" id="MobiDB-lite"/>
    </source>
</evidence>
<feature type="region of interest" description="Disordered" evidence="1">
    <location>
        <begin position="525"/>
        <end position="546"/>
    </location>
</feature>
<reference evidence="3" key="1">
    <citation type="journal article" date="2015" name="Genome Announc.">
        <title>Draft genome sequence of the cellulolytic fungus Chaetomium globosum.</title>
        <authorList>
            <person name="Cuomo C.A."/>
            <person name="Untereiner W.A."/>
            <person name="Ma L.-J."/>
            <person name="Grabherr M."/>
            <person name="Birren B.W."/>
        </authorList>
    </citation>
    <scope>NUCLEOTIDE SEQUENCE [LARGE SCALE GENOMIC DNA]</scope>
    <source>
        <strain evidence="3">ATCC 6205 / CBS 148.51 / DSM 1962 / NBRC 6347 / NRRL 1970</strain>
    </source>
</reference>
<dbReference type="Gene3D" id="3.40.50.720">
    <property type="entry name" value="NAD(P)-binding Rossmann-like Domain"/>
    <property type="match status" value="1"/>
</dbReference>
<dbReference type="OrthoDB" id="4159781at2759"/>
<proteinExistence type="predicted"/>
<dbReference type="InterPro" id="IPR036291">
    <property type="entry name" value="NAD(P)-bd_dom_sf"/>
</dbReference>
<dbReference type="PANTHER" id="PTHR37540">
    <property type="entry name" value="TRANSCRIPTION FACTOR (ACR-2), PUTATIVE-RELATED-RELATED"/>
    <property type="match status" value="1"/>
</dbReference>
<dbReference type="PANTHER" id="PTHR37540:SF5">
    <property type="entry name" value="TRANSCRIPTION FACTOR DOMAIN-CONTAINING PROTEIN"/>
    <property type="match status" value="1"/>
</dbReference>
<dbReference type="GeneID" id="4391729"/>
<name>Q2H3B7_CHAGB</name>
<dbReference type="RefSeq" id="XP_001222943.1">
    <property type="nucleotide sequence ID" value="XM_001222942.1"/>
</dbReference>
<keyword evidence="3" id="KW-1185">Reference proteome</keyword>
<dbReference type="Gene3D" id="3.90.25.10">
    <property type="entry name" value="UDP-galactose 4-epimerase, domain 1"/>
    <property type="match status" value="1"/>
</dbReference>
<dbReference type="VEuPathDB" id="FungiDB:CHGG_03729"/>
<sequence>MSPLKQQRLLWVHSAEPTGVRRRDKATMTKIRRHIMKDIGISRRKPQQNPQFVIEMGSSRMDSLVPPFWSQDPLSLLEQEWGMDSFSAYGMCFLAAEGKRLLGNADALTSEGFSFPFAFTSSAFLRHFKPIFSDPSVLKGIYHRSSARIRVMALERSMGTISCIEANVAKPSFDLATADRVIYAVLSVICYNLLSREFDQARVHLEGLAGVIAARGGIQSLKSNKELRLMIFWVDAATCLLFNTWPRYSLPLDLTPPMFHTESSKDLPIPLSNILASTEAEAQLTHIPVYVAELSEVAIIIESELAARGNALWDDEMFLGLRINALIYRLFERAGRTTGSSHWDQTLESIRLGVIIWIIWVKRMCRSWPGSPTAYIPELLSMLSDETSWAANTSGVSDDILSVRLWLSVLCGIASCHGSREREAAVRLIARDTHRLNGKEWNEVMVLLVPSFSTSSLNLIPRTGLHPQRLLVQHLESIILQYVGIRKSSKSHCRPRRHGKPRWWRRSGIAQIQIVDCPELALATPDSPKAQRAPGPRSKPMMGRLGGCRRHTCTDIDTLRQAFAGTYGVFAITSERHPDKKIATSGQFPKLYHMNNKHAVEQIAREELPGKVTCPIPGFFYTNLQWRQYSRHQGKRALFRVLLPAFHRDQVAQWDRIPEYEHGASFPQQKVFELGIDQTRGKTYLVMAPRITPQEVVETFTRVTGQPAIHSPTSAEEFGDLTAPLVGPAFKEDATQMMQWAAVAPKNKVAYGALEPEIDRSAEELGLTASSFEVWLKRSGWTGPDHELKDYVSPAYN</sequence>
<dbReference type="HOGENOM" id="CLU_352658_0_0_1"/>
<evidence type="ECO:0000313" key="3">
    <source>
        <dbReference type="Proteomes" id="UP000001056"/>
    </source>
</evidence>
<dbReference type="STRING" id="306901.Q2H3B7"/>